<dbReference type="HOGENOM" id="CLU_020473_5_1_9"/>
<dbReference type="GO" id="GO:0016020">
    <property type="term" value="C:membrane"/>
    <property type="evidence" value="ECO:0007669"/>
    <property type="project" value="UniProtKB-SubCell"/>
</dbReference>
<sequence length="489" mass="57154">MKKLKFWWKQFCFSVGAQINAVLLLMLILFLSFSIYNHSLFNQFNARYQKEINQYYSILELKNHFLQSGILFEEYMKTGNRTTLAEFNDTYEIARSVIDILYTESTNEESWYLLRGIDQSFESYYSECCNASFLFNGNDYRYYDSFYYSQTIGEYLEKYTNELLQYALESSVDSNRELTYRRKVMTAFNMGAVAAACVLIAASASYIFVRVTRPLNELKKQVEEIARGNLDAHVKESFEENTVSMLSRAFNHMAFSLKEKIESEKQLLVEQRKNEEYEKLLSQARFLALQSQINPHFLFNTLNSINRTVMLGRQEQALTMLDSLAVLLRYNLADAQTPALLGEELGITEEYLKIQKMRFSSRLNVDVRHDRRLEQAVMLPRFTLQPLVENAVIHGLEPKEEGGTLILDVRRAGDYIRIRICDNGMGMERERLEKIRRRLSEKQPERIGVWNIWQRLSLYTGRDDSLKIMSKKGAGTIVSIYLHRGEEDV</sequence>
<dbReference type="EMBL" id="AGYR01000046">
    <property type="protein sequence ID" value="ENZ10507.1"/>
    <property type="molecule type" value="Genomic_DNA"/>
</dbReference>
<keyword evidence="5" id="KW-1133">Transmembrane helix</keyword>
<dbReference type="SUPFAM" id="SSF55874">
    <property type="entry name" value="ATPase domain of HSP90 chaperone/DNA topoisomerase II/histidine kinase"/>
    <property type="match status" value="1"/>
</dbReference>
<organism evidence="7 8">
    <name type="scientific">[Clostridium] clostridioforme 90A8</name>
    <dbReference type="NCBI Taxonomy" id="999408"/>
    <lineage>
        <taxon>Bacteria</taxon>
        <taxon>Bacillati</taxon>
        <taxon>Bacillota</taxon>
        <taxon>Clostridia</taxon>
        <taxon>Lachnospirales</taxon>
        <taxon>Lachnospiraceae</taxon>
        <taxon>Enterocloster</taxon>
    </lineage>
</organism>
<evidence type="ECO:0000256" key="1">
    <source>
        <dbReference type="ARBA" id="ARBA00004370"/>
    </source>
</evidence>
<dbReference type="InterPro" id="IPR036890">
    <property type="entry name" value="HATPase_C_sf"/>
</dbReference>
<dbReference type="CDD" id="cd06225">
    <property type="entry name" value="HAMP"/>
    <property type="match status" value="1"/>
</dbReference>
<evidence type="ECO:0000259" key="6">
    <source>
        <dbReference type="PROSITE" id="PS50885"/>
    </source>
</evidence>
<dbReference type="PANTHER" id="PTHR34220">
    <property type="entry name" value="SENSOR HISTIDINE KINASE YPDA"/>
    <property type="match status" value="1"/>
</dbReference>
<dbReference type="InterPro" id="IPR050640">
    <property type="entry name" value="Bact_2-comp_sensor_kinase"/>
</dbReference>
<keyword evidence="5" id="KW-0812">Transmembrane</keyword>
<evidence type="ECO:0000256" key="3">
    <source>
        <dbReference type="ARBA" id="ARBA00022679"/>
    </source>
</evidence>
<dbReference type="AlphaFoldDB" id="A0A0E2H5C1"/>
<evidence type="ECO:0000256" key="5">
    <source>
        <dbReference type="SAM" id="Phobius"/>
    </source>
</evidence>
<accession>A0A0E2H5C1</accession>
<proteinExistence type="predicted"/>
<reference evidence="7 8" key="1">
    <citation type="submission" date="2013-01" db="EMBL/GenBank/DDBJ databases">
        <title>The Genome Sequence of Clostridium clostridioforme 90A8.</title>
        <authorList>
            <consortium name="The Broad Institute Genome Sequencing Platform"/>
            <person name="Earl A."/>
            <person name="Ward D."/>
            <person name="Feldgarden M."/>
            <person name="Gevers D."/>
            <person name="Courvalin P."/>
            <person name="Lambert T."/>
            <person name="Walker B."/>
            <person name="Young S.K."/>
            <person name="Zeng Q."/>
            <person name="Gargeya S."/>
            <person name="Fitzgerald M."/>
            <person name="Haas B."/>
            <person name="Abouelleil A."/>
            <person name="Alvarado L."/>
            <person name="Arachchi H.M."/>
            <person name="Berlin A.M."/>
            <person name="Chapman S.B."/>
            <person name="Dewar J."/>
            <person name="Goldberg J."/>
            <person name="Griggs A."/>
            <person name="Gujja S."/>
            <person name="Hansen M."/>
            <person name="Howarth C."/>
            <person name="Imamovic A."/>
            <person name="Larimer J."/>
            <person name="McCowan C."/>
            <person name="Murphy C."/>
            <person name="Neiman D."/>
            <person name="Pearson M."/>
            <person name="Priest M."/>
            <person name="Roberts A."/>
            <person name="Saif S."/>
            <person name="Shea T."/>
            <person name="Sisk P."/>
            <person name="Sykes S."/>
            <person name="Wortman J."/>
            <person name="Nusbaum C."/>
            <person name="Birren B."/>
        </authorList>
    </citation>
    <scope>NUCLEOTIDE SEQUENCE [LARGE SCALE GENOMIC DNA]</scope>
    <source>
        <strain evidence="7 8">90A8</strain>
    </source>
</reference>
<dbReference type="Pfam" id="PF02518">
    <property type="entry name" value="HATPase_c"/>
    <property type="match status" value="1"/>
</dbReference>
<comment type="subcellular location">
    <subcellularLocation>
        <location evidence="1">Membrane</location>
    </subcellularLocation>
</comment>
<dbReference type="Pfam" id="PF06580">
    <property type="entry name" value="His_kinase"/>
    <property type="match status" value="1"/>
</dbReference>
<feature type="transmembrane region" description="Helical" evidence="5">
    <location>
        <begin position="187"/>
        <end position="209"/>
    </location>
</feature>
<keyword evidence="5" id="KW-0472">Membrane</keyword>
<dbReference type="GO" id="GO:0000155">
    <property type="term" value="F:phosphorelay sensor kinase activity"/>
    <property type="evidence" value="ECO:0007669"/>
    <property type="project" value="InterPro"/>
</dbReference>
<name>A0A0E2H5C1_9FIRM</name>
<keyword evidence="2" id="KW-0597">Phosphoprotein</keyword>
<evidence type="ECO:0000256" key="4">
    <source>
        <dbReference type="ARBA" id="ARBA00022777"/>
    </source>
</evidence>
<dbReference type="GeneID" id="57964114"/>
<dbReference type="Pfam" id="PF00672">
    <property type="entry name" value="HAMP"/>
    <property type="match status" value="1"/>
</dbReference>
<dbReference type="RefSeq" id="WP_002594019.1">
    <property type="nucleotide sequence ID" value="NZ_KB850983.1"/>
</dbReference>
<protein>
    <recommendedName>
        <fullName evidence="6">HAMP domain-containing protein</fullName>
    </recommendedName>
</protein>
<keyword evidence="3" id="KW-0808">Transferase</keyword>
<gene>
    <name evidence="7" type="ORF">HMPREF1090_04180</name>
</gene>
<dbReference type="InterPro" id="IPR003660">
    <property type="entry name" value="HAMP_dom"/>
</dbReference>
<evidence type="ECO:0000313" key="7">
    <source>
        <dbReference type="EMBL" id="ENZ10507.1"/>
    </source>
</evidence>
<dbReference type="SMART" id="SM00304">
    <property type="entry name" value="HAMP"/>
    <property type="match status" value="1"/>
</dbReference>
<dbReference type="Proteomes" id="UP000013085">
    <property type="component" value="Unassembled WGS sequence"/>
</dbReference>
<evidence type="ECO:0000313" key="8">
    <source>
        <dbReference type="Proteomes" id="UP000013085"/>
    </source>
</evidence>
<dbReference type="PATRIC" id="fig|999408.3.peg.4479"/>
<dbReference type="InterPro" id="IPR010559">
    <property type="entry name" value="Sig_transdc_His_kin_internal"/>
</dbReference>
<dbReference type="InterPro" id="IPR003594">
    <property type="entry name" value="HATPase_dom"/>
</dbReference>
<keyword evidence="4" id="KW-0418">Kinase</keyword>
<dbReference type="Gene3D" id="6.10.340.10">
    <property type="match status" value="1"/>
</dbReference>
<dbReference type="PROSITE" id="PS50885">
    <property type="entry name" value="HAMP"/>
    <property type="match status" value="1"/>
</dbReference>
<evidence type="ECO:0000256" key="2">
    <source>
        <dbReference type="ARBA" id="ARBA00022553"/>
    </source>
</evidence>
<feature type="domain" description="HAMP" evidence="6">
    <location>
        <begin position="209"/>
        <end position="262"/>
    </location>
</feature>
<dbReference type="Gene3D" id="3.30.565.10">
    <property type="entry name" value="Histidine kinase-like ATPase, C-terminal domain"/>
    <property type="match status" value="1"/>
</dbReference>
<comment type="caution">
    <text evidence="7">The sequence shown here is derived from an EMBL/GenBank/DDBJ whole genome shotgun (WGS) entry which is preliminary data.</text>
</comment>
<feature type="transmembrane region" description="Helical" evidence="5">
    <location>
        <begin position="12"/>
        <end position="36"/>
    </location>
</feature>
<dbReference type="SUPFAM" id="SSF158472">
    <property type="entry name" value="HAMP domain-like"/>
    <property type="match status" value="1"/>
</dbReference>
<dbReference type="PANTHER" id="PTHR34220:SF9">
    <property type="entry name" value="SIGNAL TRANSDUCTION HISTIDINE KINASE INTERNAL REGION DOMAIN-CONTAINING PROTEIN"/>
    <property type="match status" value="1"/>
</dbReference>